<feature type="compositionally biased region" description="Acidic residues" evidence="10">
    <location>
        <begin position="404"/>
        <end position="415"/>
    </location>
</feature>
<evidence type="ECO:0000256" key="8">
    <source>
        <dbReference type="PROSITE-ProRule" id="PRU00176"/>
    </source>
</evidence>
<feature type="compositionally biased region" description="Acidic residues" evidence="10">
    <location>
        <begin position="88"/>
        <end position="99"/>
    </location>
</feature>
<dbReference type="Proteomes" id="UP001491310">
    <property type="component" value="Unassembled WGS sequence"/>
</dbReference>
<keyword evidence="7" id="KW-0539">Nucleus</keyword>
<feature type="compositionally biased region" description="Basic and acidic residues" evidence="10">
    <location>
        <begin position="309"/>
        <end position="319"/>
    </location>
</feature>
<dbReference type="Pfam" id="PF01480">
    <property type="entry name" value="PWI"/>
    <property type="match status" value="1"/>
</dbReference>
<comment type="similarity">
    <text evidence="2">Belongs to the ZC3H14 family.</text>
</comment>
<evidence type="ECO:0000259" key="11">
    <source>
        <dbReference type="PROSITE" id="PS50102"/>
    </source>
</evidence>
<evidence type="ECO:0000256" key="2">
    <source>
        <dbReference type="ARBA" id="ARBA00008423"/>
    </source>
</evidence>
<feature type="compositionally biased region" description="Basic and acidic residues" evidence="10">
    <location>
        <begin position="343"/>
        <end position="355"/>
    </location>
</feature>
<dbReference type="PANTHER" id="PTHR14738:SF29">
    <property type="entry name" value="ZINC FINGER CCCH DOMAIN-CONTAINING PROTEIN 14"/>
    <property type="match status" value="1"/>
</dbReference>
<keyword evidence="5" id="KW-0863">Zinc-finger</keyword>
<dbReference type="InterPro" id="IPR002483">
    <property type="entry name" value="PWI_dom"/>
</dbReference>
<feature type="coiled-coil region" evidence="9">
    <location>
        <begin position="447"/>
        <end position="474"/>
    </location>
</feature>
<feature type="compositionally biased region" description="Low complexity" evidence="10">
    <location>
        <begin position="113"/>
        <end position="122"/>
    </location>
</feature>
<dbReference type="SMART" id="SM00360">
    <property type="entry name" value="RRM"/>
    <property type="match status" value="1"/>
</dbReference>
<proteinExistence type="inferred from homology"/>
<feature type="region of interest" description="Disordered" evidence="10">
    <location>
        <begin position="597"/>
        <end position="635"/>
    </location>
</feature>
<evidence type="ECO:0000256" key="5">
    <source>
        <dbReference type="ARBA" id="ARBA00022771"/>
    </source>
</evidence>
<dbReference type="PROSITE" id="PS50102">
    <property type="entry name" value="RRM"/>
    <property type="match status" value="1"/>
</dbReference>
<evidence type="ECO:0000256" key="6">
    <source>
        <dbReference type="ARBA" id="ARBA00022833"/>
    </source>
</evidence>
<protein>
    <recommendedName>
        <fullName evidence="11">RRM domain-containing protein</fullName>
    </recommendedName>
</protein>
<feature type="region of interest" description="Disordered" evidence="10">
    <location>
        <begin position="645"/>
        <end position="664"/>
    </location>
</feature>
<evidence type="ECO:0000256" key="4">
    <source>
        <dbReference type="ARBA" id="ARBA00022737"/>
    </source>
</evidence>
<dbReference type="InterPro" id="IPR040366">
    <property type="entry name" value="Nab2/ZC3H14"/>
</dbReference>
<dbReference type="Gene3D" id="3.30.70.330">
    <property type="match status" value="1"/>
</dbReference>
<dbReference type="PANTHER" id="PTHR14738">
    <property type="entry name" value="ZINC FINGER CCCH DOMAIN-CONTAINING PROTEIN 14"/>
    <property type="match status" value="1"/>
</dbReference>
<feature type="domain" description="RRM" evidence="11">
    <location>
        <begin position="504"/>
        <end position="580"/>
    </location>
</feature>
<keyword evidence="13" id="KW-1185">Reference proteome</keyword>
<dbReference type="InterPro" id="IPR035979">
    <property type="entry name" value="RBD_domain_sf"/>
</dbReference>
<name>A0ABR2YH05_9CHLO</name>
<feature type="region of interest" description="Disordered" evidence="10">
    <location>
        <begin position="399"/>
        <end position="425"/>
    </location>
</feature>
<evidence type="ECO:0000256" key="3">
    <source>
        <dbReference type="ARBA" id="ARBA00022723"/>
    </source>
</evidence>
<keyword evidence="9" id="KW-0175">Coiled coil</keyword>
<feature type="compositionally biased region" description="Basic and acidic residues" evidence="10">
    <location>
        <begin position="158"/>
        <end position="282"/>
    </location>
</feature>
<feature type="compositionally biased region" description="Gly residues" evidence="10">
    <location>
        <begin position="597"/>
        <end position="621"/>
    </location>
</feature>
<keyword evidence="8" id="KW-0694">RNA-binding</keyword>
<evidence type="ECO:0000256" key="9">
    <source>
        <dbReference type="SAM" id="Coils"/>
    </source>
</evidence>
<evidence type="ECO:0000256" key="7">
    <source>
        <dbReference type="ARBA" id="ARBA00023242"/>
    </source>
</evidence>
<comment type="subcellular location">
    <subcellularLocation>
        <location evidence="1">Nucleus</location>
    </subcellularLocation>
</comment>
<organism evidence="12 13">
    <name type="scientific">Coccomyxa subellipsoidea</name>
    <dbReference type="NCBI Taxonomy" id="248742"/>
    <lineage>
        <taxon>Eukaryota</taxon>
        <taxon>Viridiplantae</taxon>
        <taxon>Chlorophyta</taxon>
        <taxon>core chlorophytes</taxon>
        <taxon>Trebouxiophyceae</taxon>
        <taxon>Trebouxiophyceae incertae sedis</taxon>
        <taxon>Coccomyxaceae</taxon>
        <taxon>Coccomyxa</taxon>
    </lineage>
</organism>
<dbReference type="InterPro" id="IPR012677">
    <property type="entry name" value="Nucleotide-bd_a/b_plait_sf"/>
</dbReference>
<dbReference type="SUPFAM" id="SSF54928">
    <property type="entry name" value="RNA-binding domain, RBD"/>
    <property type="match status" value="1"/>
</dbReference>
<dbReference type="InterPro" id="IPR000504">
    <property type="entry name" value="RRM_dom"/>
</dbReference>
<accession>A0ABR2YH05</accession>
<sequence>MPLTRIDQTSEQGLELQKVVQTKLKDFLGSEYADDVLPLYIVVMLAHGNNQALVTENLEAFLGNDSVDFAKWLFAHLEEHGHKYNVPEPEEEPEDDLGTEEQAIGDGEGEAGGADSDGVVAEPASPEDGRQEPGRDRRHGAIEWRGDGGHSRHHRSERPREDKRSRDEPPRLERRSSHHRDREADEDRDAKRRRRDMRELKPLDAGREDRARELDRPRNDERFSREERDRERYEWERQQRREAQRAEMDRGREHRDHREMRDRDRDRARDRPRDRDRDLDRRPRQRAYMDSYEHEPMAASAPLRRRGKAERTDDHDHENGGGLNGHVHNEPPVVPREPPTVKSRAEPVRHEKELDAETEAARGNVFDRLGRNRDRPYMSPAAARKSVFDRLRGNRHLAPKAEDVDPEAVTDDEEPPAGRVTQGSAKAALQPVAIAAKALNGIKPAPSQGKADDLAEMKRKMLELQEQVRLLERQQRPGAAASTISPLGAVSAAASLGLPPVNLRSVHVQGVSPLAVPEVVAAHFSGCGRVINVIIARDLQGLPRGFAHVEFSNELEAQNALLLSDSILLQQPITVTPKLNRPPPALTPHYGRGRGGFGAGPGVFPGSGRGGPFSSRGGGFRGRGRASQPLTNHKYVRPELRAELEKEKSGIGQSMAAAAESPAI</sequence>
<keyword evidence="3" id="KW-0479">Metal-binding</keyword>
<feature type="region of interest" description="Disordered" evidence="10">
    <location>
        <begin position="83"/>
        <end position="377"/>
    </location>
</feature>
<feature type="compositionally biased region" description="Basic and acidic residues" evidence="10">
    <location>
        <begin position="127"/>
        <end position="150"/>
    </location>
</feature>
<evidence type="ECO:0000313" key="12">
    <source>
        <dbReference type="EMBL" id="KAK9905037.1"/>
    </source>
</evidence>
<keyword evidence="6" id="KW-0862">Zinc</keyword>
<evidence type="ECO:0000256" key="1">
    <source>
        <dbReference type="ARBA" id="ARBA00004123"/>
    </source>
</evidence>
<reference evidence="12 13" key="1">
    <citation type="journal article" date="2024" name="Nat. Commun.">
        <title>Phylogenomics reveals the evolutionary origins of lichenization in chlorophyte algae.</title>
        <authorList>
            <person name="Puginier C."/>
            <person name="Libourel C."/>
            <person name="Otte J."/>
            <person name="Skaloud P."/>
            <person name="Haon M."/>
            <person name="Grisel S."/>
            <person name="Petersen M."/>
            <person name="Berrin J.G."/>
            <person name="Delaux P.M."/>
            <person name="Dal Grande F."/>
            <person name="Keller J."/>
        </authorList>
    </citation>
    <scope>NUCLEOTIDE SEQUENCE [LARGE SCALE GENOMIC DNA]</scope>
    <source>
        <strain evidence="12 13">SAG 216-7</strain>
    </source>
</reference>
<comment type="caution">
    <text evidence="12">The sequence shown here is derived from an EMBL/GenBank/DDBJ whole genome shotgun (WGS) entry which is preliminary data.</text>
</comment>
<evidence type="ECO:0000313" key="13">
    <source>
        <dbReference type="Proteomes" id="UP001491310"/>
    </source>
</evidence>
<dbReference type="Pfam" id="PF00076">
    <property type="entry name" value="RRM_1"/>
    <property type="match status" value="1"/>
</dbReference>
<evidence type="ECO:0000256" key="10">
    <source>
        <dbReference type="SAM" id="MobiDB-lite"/>
    </source>
</evidence>
<gene>
    <name evidence="12" type="ORF">WJX75_008364</name>
</gene>
<dbReference type="EMBL" id="JALJOT010000012">
    <property type="protein sequence ID" value="KAK9905037.1"/>
    <property type="molecule type" value="Genomic_DNA"/>
</dbReference>
<keyword evidence="4" id="KW-0677">Repeat</keyword>